<evidence type="ECO:0000256" key="14">
    <source>
        <dbReference type="SAM" id="SignalP"/>
    </source>
</evidence>
<keyword evidence="18" id="KW-1185">Reference proteome</keyword>
<keyword evidence="3 11" id="KW-0813">Transport</keyword>
<dbReference type="AlphaFoldDB" id="A0A8A4TMC2"/>
<dbReference type="InterPro" id="IPR012910">
    <property type="entry name" value="Plug_dom"/>
</dbReference>
<dbReference type="Pfam" id="PF07715">
    <property type="entry name" value="Plug"/>
    <property type="match status" value="1"/>
</dbReference>
<evidence type="ECO:0000313" key="17">
    <source>
        <dbReference type="EMBL" id="QTD50354.1"/>
    </source>
</evidence>
<evidence type="ECO:0000256" key="3">
    <source>
        <dbReference type="ARBA" id="ARBA00022448"/>
    </source>
</evidence>
<keyword evidence="9 17" id="KW-0675">Receptor</keyword>
<keyword evidence="10 11" id="KW-0998">Cell outer membrane</keyword>
<evidence type="ECO:0000259" key="15">
    <source>
        <dbReference type="Pfam" id="PF00593"/>
    </source>
</evidence>
<accession>A0A8A4TMC2</accession>
<gene>
    <name evidence="17" type="ORF">J3U87_32620</name>
</gene>
<dbReference type="InterPro" id="IPR011276">
    <property type="entry name" value="TonB_haem/Hb_rcpt"/>
</dbReference>
<dbReference type="Gene3D" id="2.40.170.20">
    <property type="entry name" value="TonB-dependent receptor, beta-barrel domain"/>
    <property type="match status" value="1"/>
</dbReference>
<reference evidence="17" key="1">
    <citation type="submission" date="2021-03" db="EMBL/GenBank/DDBJ databases">
        <title>Acanthopleuribacteraceae sp. M133.</title>
        <authorList>
            <person name="Wang G."/>
        </authorList>
    </citation>
    <scope>NUCLEOTIDE SEQUENCE</scope>
    <source>
        <strain evidence="17">M133</strain>
    </source>
</reference>
<organism evidence="17 18">
    <name type="scientific">Sulfidibacter corallicola</name>
    <dbReference type="NCBI Taxonomy" id="2818388"/>
    <lineage>
        <taxon>Bacteria</taxon>
        <taxon>Pseudomonadati</taxon>
        <taxon>Acidobacteriota</taxon>
        <taxon>Holophagae</taxon>
        <taxon>Acanthopleuribacterales</taxon>
        <taxon>Acanthopleuribacteraceae</taxon>
        <taxon>Sulfidibacter</taxon>
    </lineage>
</organism>
<evidence type="ECO:0000256" key="12">
    <source>
        <dbReference type="RuleBase" id="RU003357"/>
    </source>
</evidence>
<dbReference type="Gene3D" id="2.170.130.10">
    <property type="entry name" value="TonB-dependent receptor, plug domain"/>
    <property type="match status" value="1"/>
</dbReference>
<dbReference type="PROSITE" id="PS52016">
    <property type="entry name" value="TONB_DEPENDENT_REC_3"/>
    <property type="match status" value="1"/>
</dbReference>
<evidence type="ECO:0000256" key="7">
    <source>
        <dbReference type="ARBA" id="ARBA00023077"/>
    </source>
</evidence>
<feature type="signal peptide" evidence="14">
    <location>
        <begin position="1"/>
        <end position="20"/>
    </location>
</feature>
<evidence type="ECO:0000259" key="16">
    <source>
        <dbReference type="Pfam" id="PF07715"/>
    </source>
</evidence>
<keyword evidence="5 11" id="KW-0812">Transmembrane</keyword>
<keyword evidence="7 12" id="KW-0798">TonB box</keyword>
<dbReference type="GO" id="GO:0009279">
    <property type="term" value="C:cell outer membrane"/>
    <property type="evidence" value="ECO:0007669"/>
    <property type="project" value="UniProtKB-SubCell"/>
</dbReference>
<dbReference type="InterPro" id="IPR039426">
    <property type="entry name" value="TonB-dep_rcpt-like"/>
</dbReference>
<dbReference type="GO" id="GO:0015232">
    <property type="term" value="F:heme transmembrane transporter activity"/>
    <property type="evidence" value="ECO:0007669"/>
    <property type="project" value="InterPro"/>
</dbReference>
<keyword evidence="8 11" id="KW-0472">Membrane</keyword>
<evidence type="ECO:0000313" key="18">
    <source>
        <dbReference type="Proteomes" id="UP000663929"/>
    </source>
</evidence>
<comment type="similarity">
    <text evidence="2 11 12">Belongs to the TonB-dependent receptor family.</text>
</comment>
<dbReference type="GO" id="GO:0015344">
    <property type="term" value="F:siderophore uptake transmembrane transporter activity"/>
    <property type="evidence" value="ECO:0007669"/>
    <property type="project" value="TreeGrafter"/>
</dbReference>
<dbReference type="EMBL" id="CP071793">
    <property type="protein sequence ID" value="QTD50354.1"/>
    <property type="molecule type" value="Genomic_DNA"/>
</dbReference>
<sequence>MNSFRSLFLLCLLFGFSLVAQDSNANGTEDDAAASENETPTLLEKMTVVAERGPTKIKDTAVTVAVVSEKQVREQVATNSADLMRYEPGVFVSRDTTRLGLNGFNIRGIGANRVLTQVDGVRTAEQFAFGPLSVHQFQIDVDLIKSLEVVKSAGSSLYGSDALGGVVAFRTLDPVDVLGPGGKDQAFRFKTGYNSDFSAVQAGVTAAFDLSNWQLMAHATWRDTQERENQGDIDTEDASRTLPNDQDGNSTQFLLKAVRNLSDNNQFKVTAEIYDSTMDTDVFSGQGVSNIFGALTTISDNTAEDNQQRGRFSLEQHWQPSDVAAFDSLHWQISFSRSETDQTTVERRESSRGPVTTRIVRTGTMEMDQEFLSGDLTLRKTWNHRHTLTYGLSLDFQSFEQLRDRRDLDLDSGNPDAYAGTLIFPTRYFPKSDVTEIGAYLQWESRFWNDRIKVVPGLRYDNYDLSPDENDTIYLESTQNASTPEGLDDGAVTPKLGVNVDLTENLTVSGLVAEGFRAPPHSSVNSGFTNLTSGYQTLPNPNLDPESSLNTEFSLSGLFQRGMFRVTYFDNEFEDFINDTAFVGVSDQGILQFQPQNIENVNISGWEFKGDLMLTQQLRLRGAFTDIEGEDEDSGVDLSSIEPRRWVAGLHYNEPNGVWQAALMVSDIAEKDDGFVTPDSAEPDPFLPDGATVVDLTVGWNILQGLSLNAGIFNLTDETYWEWSQVQGRSNTSTTLDRYSEPGANWRVHLHYNW</sequence>
<dbReference type="SUPFAM" id="SSF56935">
    <property type="entry name" value="Porins"/>
    <property type="match status" value="1"/>
</dbReference>
<evidence type="ECO:0000256" key="11">
    <source>
        <dbReference type="PROSITE-ProRule" id="PRU01360"/>
    </source>
</evidence>
<proteinExistence type="inferred from homology"/>
<feature type="chain" id="PRO_5035227288" evidence="14">
    <location>
        <begin position="21"/>
        <end position="754"/>
    </location>
</feature>
<dbReference type="Pfam" id="PF00593">
    <property type="entry name" value="TonB_dep_Rec_b-barrel"/>
    <property type="match status" value="1"/>
</dbReference>
<evidence type="ECO:0000256" key="6">
    <source>
        <dbReference type="ARBA" id="ARBA00022729"/>
    </source>
</evidence>
<dbReference type="CDD" id="cd01347">
    <property type="entry name" value="ligand_gated_channel"/>
    <property type="match status" value="1"/>
</dbReference>
<evidence type="ECO:0000256" key="1">
    <source>
        <dbReference type="ARBA" id="ARBA00004571"/>
    </source>
</evidence>
<evidence type="ECO:0000256" key="4">
    <source>
        <dbReference type="ARBA" id="ARBA00022452"/>
    </source>
</evidence>
<evidence type="ECO:0000256" key="10">
    <source>
        <dbReference type="ARBA" id="ARBA00023237"/>
    </source>
</evidence>
<keyword evidence="6 14" id="KW-0732">Signal</keyword>
<evidence type="ECO:0000256" key="9">
    <source>
        <dbReference type="ARBA" id="ARBA00023170"/>
    </source>
</evidence>
<keyword evidence="4 11" id="KW-1134">Transmembrane beta strand</keyword>
<dbReference type="InterPro" id="IPR000531">
    <property type="entry name" value="Beta-barrel_TonB"/>
</dbReference>
<name>A0A8A4TMC2_SULCO</name>
<protein>
    <submittedName>
        <fullName evidence="17">TonB-dependent hemoglobin/transferrin/lactoferrin family receptor</fullName>
    </submittedName>
</protein>
<dbReference type="NCBIfam" id="TIGR01785">
    <property type="entry name" value="TonB-hemin"/>
    <property type="match status" value="1"/>
</dbReference>
<dbReference type="InterPro" id="IPR036942">
    <property type="entry name" value="Beta-barrel_TonB_sf"/>
</dbReference>
<comment type="subcellular location">
    <subcellularLocation>
        <location evidence="1 11">Cell outer membrane</location>
        <topology evidence="1 11">Multi-pass membrane protein</topology>
    </subcellularLocation>
</comment>
<dbReference type="KEGG" id="scor:J3U87_32620"/>
<evidence type="ECO:0000256" key="13">
    <source>
        <dbReference type="SAM" id="MobiDB-lite"/>
    </source>
</evidence>
<dbReference type="Proteomes" id="UP000663929">
    <property type="component" value="Chromosome"/>
</dbReference>
<dbReference type="PANTHER" id="PTHR30069:SF29">
    <property type="entry name" value="HEMOGLOBIN AND HEMOGLOBIN-HAPTOGLOBIN-BINDING PROTEIN 1-RELATED"/>
    <property type="match status" value="1"/>
</dbReference>
<evidence type="ECO:0000256" key="5">
    <source>
        <dbReference type="ARBA" id="ARBA00022692"/>
    </source>
</evidence>
<evidence type="ECO:0000256" key="8">
    <source>
        <dbReference type="ARBA" id="ARBA00023136"/>
    </source>
</evidence>
<feature type="domain" description="TonB-dependent receptor plug" evidence="16">
    <location>
        <begin position="57"/>
        <end position="166"/>
    </location>
</feature>
<dbReference type="NCBIfam" id="TIGR01786">
    <property type="entry name" value="TonB-hemlactrns"/>
    <property type="match status" value="1"/>
</dbReference>
<dbReference type="RefSeq" id="WP_237379984.1">
    <property type="nucleotide sequence ID" value="NZ_CP071793.1"/>
</dbReference>
<evidence type="ECO:0000256" key="2">
    <source>
        <dbReference type="ARBA" id="ARBA00009810"/>
    </source>
</evidence>
<feature type="region of interest" description="Disordered" evidence="13">
    <location>
        <begin position="222"/>
        <end position="248"/>
    </location>
</feature>
<dbReference type="PANTHER" id="PTHR30069">
    <property type="entry name" value="TONB-DEPENDENT OUTER MEMBRANE RECEPTOR"/>
    <property type="match status" value="1"/>
</dbReference>
<feature type="domain" description="TonB-dependent receptor-like beta-barrel" evidence="15">
    <location>
        <begin position="279"/>
        <end position="715"/>
    </location>
</feature>
<dbReference type="InterPro" id="IPR010949">
    <property type="entry name" value="TonB_Hb/transfer/lactofer_rcpt"/>
</dbReference>
<dbReference type="InterPro" id="IPR037066">
    <property type="entry name" value="Plug_dom_sf"/>
</dbReference>
<dbReference type="GO" id="GO:0044718">
    <property type="term" value="P:siderophore transmembrane transport"/>
    <property type="evidence" value="ECO:0007669"/>
    <property type="project" value="TreeGrafter"/>
</dbReference>